<dbReference type="InterPro" id="IPR036175">
    <property type="entry name" value="Sec23/24_helical_dom_sf"/>
</dbReference>
<evidence type="ECO:0000259" key="2">
    <source>
        <dbReference type="Pfam" id="PF04815"/>
    </source>
</evidence>
<evidence type="ECO:0000259" key="1">
    <source>
        <dbReference type="Pfam" id="PF00626"/>
    </source>
</evidence>
<dbReference type="InterPro" id="IPR029006">
    <property type="entry name" value="ADF-H/Gelsolin-like_dom_sf"/>
</dbReference>
<dbReference type="Pfam" id="PF00626">
    <property type="entry name" value="Gelsolin"/>
    <property type="match status" value="1"/>
</dbReference>
<dbReference type="OrthoDB" id="49016at2759"/>
<reference evidence="3 4" key="2">
    <citation type="submission" date="2018-11" db="EMBL/GenBank/DDBJ databases">
        <authorList>
            <consortium name="Pathogen Informatics"/>
        </authorList>
    </citation>
    <scope>NUCLEOTIDE SEQUENCE [LARGE SCALE GENOMIC DNA]</scope>
</reference>
<dbReference type="InterPro" id="IPR050550">
    <property type="entry name" value="SEC23_SEC24_subfamily"/>
</dbReference>
<feature type="domain" description="Gelsolin-like" evidence="1">
    <location>
        <begin position="120"/>
        <end position="166"/>
    </location>
</feature>
<dbReference type="GO" id="GO:0006886">
    <property type="term" value="P:intracellular protein transport"/>
    <property type="evidence" value="ECO:0007669"/>
    <property type="project" value="InterPro"/>
</dbReference>
<feature type="domain" description="Sec23/Sec24 helical" evidence="2">
    <location>
        <begin position="7"/>
        <end position="94"/>
    </location>
</feature>
<keyword evidence="4" id="KW-1185">Reference proteome</keyword>
<dbReference type="AlphaFoldDB" id="A0A183J580"/>
<dbReference type="WBParaSite" id="SBAD_0001140401-mRNA-1">
    <property type="protein sequence ID" value="SBAD_0001140401-mRNA-1"/>
    <property type="gene ID" value="SBAD_0001140401"/>
</dbReference>
<proteinExistence type="predicted"/>
<dbReference type="EMBL" id="UZAM01014954">
    <property type="protein sequence ID" value="VDP36501.1"/>
    <property type="molecule type" value="Genomic_DNA"/>
</dbReference>
<reference evidence="5" key="1">
    <citation type="submission" date="2016-06" db="UniProtKB">
        <authorList>
            <consortium name="WormBaseParasite"/>
        </authorList>
    </citation>
    <scope>IDENTIFICATION</scope>
</reference>
<dbReference type="GO" id="GO:0000149">
    <property type="term" value="F:SNARE binding"/>
    <property type="evidence" value="ECO:0007669"/>
    <property type="project" value="TreeGrafter"/>
</dbReference>
<protein>
    <submittedName>
        <fullName evidence="5">Protein transport protein Sec24-like</fullName>
    </submittedName>
</protein>
<dbReference type="InterPro" id="IPR006900">
    <property type="entry name" value="Sec23/24_helical_dom"/>
</dbReference>
<dbReference type="SUPFAM" id="SSF81811">
    <property type="entry name" value="Helical domain of Sec23/24"/>
    <property type="match status" value="1"/>
</dbReference>
<dbReference type="Gene3D" id="1.20.120.730">
    <property type="entry name" value="Sec23/Sec24 helical domain"/>
    <property type="match status" value="1"/>
</dbReference>
<organism evidence="5">
    <name type="scientific">Soboliphyme baturini</name>
    <dbReference type="NCBI Taxonomy" id="241478"/>
    <lineage>
        <taxon>Eukaryota</taxon>
        <taxon>Metazoa</taxon>
        <taxon>Ecdysozoa</taxon>
        <taxon>Nematoda</taxon>
        <taxon>Enoplea</taxon>
        <taxon>Dorylaimia</taxon>
        <taxon>Dioctophymatida</taxon>
        <taxon>Dioctophymatoidea</taxon>
        <taxon>Soboliphymatidae</taxon>
        <taxon>Soboliphyme</taxon>
    </lineage>
</organism>
<dbReference type="Gene3D" id="3.40.20.10">
    <property type="entry name" value="Severin"/>
    <property type="match status" value="1"/>
</dbReference>
<name>A0A183J580_9BILA</name>
<dbReference type="PANTHER" id="PTHR13803:SF39">
    <property type="entry name" value="SECRETORY 24AB, ISOFORM A"/>
    <property type="match status" value="1"/>
</dbReference>
<dbReference type="SUPFAM" id="SSF82754">
    <property type="entry name" value="C-terminal, gelsolin-like domain of Sec23/24"/>
    <property type="match status" value="1"/>
</dbReference>
<evidence type="ECO:0000313" key="3">
    <source>
        <dbReference type="EMBL" id="VDP36501.1"/>
    </source>
</evidence>
<evidence type="ECO:0000313" key="5">
    <source>
        <dbReference type="WBParaSite" id="SBAD_0001140401-mRNA-1"/>
    </source>
</evidence>
<accession>A0A183J580</accession>
<sequence>MGLFLNTVYKSVTSTVSDAREALFNSCVDAVATLNRHLHASTFSASLLSPKSLSLLPLYILGLMKHTAFSYGTSIKLDHRVMAMANFMWLPISLQMLEVHPNLYSLSSIAKQEGDLLLLPLSFENIEKDGVYLMDAGSYMYLYIGKDVPDSFCSSLFGVVKPLDIDPAMVSSPTLLNCYILI</sequence>
<dbReference type="Pfam" id="PF04815">
    <property type="entry name" value="Sec23_helical"/>
    <property type="match status" value="1"/>
</dbReference>
<dbReference type="PANTHER" id="PTHR13803">
    <property type="entry name" value="SEC24-RELATED PROTEIN"/>
    <property type="match status" value="1"/>
</dbReference>
<gene>
    <name evidence="3" type="ORF">SBAD_LOCUS11029</name>
</gene>
<dbReference type="Proteomes" id="UP000270296">
    <property type="component" value="Unassembled WGS sequence"/>
</dbReference>
<dbReference type="InterPro" id="IPR007123">
    <property type="entry name" value="Gelsolin-like_dom"/>
</dbReference>
<dbReference type="GO" id="GO:0030127">
    <property type="term" value="C:COPII vesicle coat"/>
    <property type="evidence" value="ECO:0007669"/>
    <property type="project" value="InterPro"/>
</dbReference>
<evidence type="ECO:0000313" key="4">
    <source>
        <dbReference type="Proteomes" id="UP000270296"/>
    </source>
</evidence>
<dbReference type="GO" id="GO:0070971">
    <property type="term" value="C:endoplasmic reticulum exit site"/>
    <property type="evidence" value="ECO:0007669"/>
    <property type="project" value="TreeGrafter"/>
</dbReference>
<dbReference type="GO" id="GO:0090110">
    <property type="term" value="P:COPII-coated vesicle cargo loading"/>
    <property type="evidence" value="ECO:0007669"/>
    <property type="project" value="TreeGrafter"/>
</dbReference>
<dbReference type="InterPro" id="IPR036180">
    <property type="entry name" value="Gelsolin-like_dom_sf"/>
</dbReference>
<dbReference type="GO" id="GO:0008270">
    <property type="term" value="F:zinc ion binding"/>
    <property type="evidence" value="ECO:0007669"/>
    <property type="project" value="TreeGrafter"/>
</dbReference>